<dbReference type="STRING" id="1121307.CLCY_1c00780"/>
<sequence>MEFKKACLPGGDIREFEEGASIFEILGCKKDIDEPFIAILDGEEVEDLSKKIHYDVNIKPLRMKDDLGASAYLRTLIFVFVKAVKNLYPDAKVILKNSFSRGLYGEIENIEGISEEKVKSIKEKMNEIIESDLEIEKIKFKKSEAVKIFEDNGMEDKLQGLKYIDLPYISLYKCGEFYDYFYGVMLISTGYLKIYDLFKNGEGFILMSPRKGSNFTLPEFKDSPNLVKIFEETQRVSDIVGVSNIGDLNDKVISKGINDIILVSESLHEKKIGLIADKIFSCKEKIKLVMVAGPSSSGKTTFSKRLSIQLRLLGLKPYIISLEDYSIDRRYIPVDEEGKYNFEAIEAYDIELLNEHIKSLLDGEEVNIPRFDFIKGSRVEEDRKYKMKDNTILIVEGMHALNKVLVESVQRENKFKIYVSALTQLNIDNHNIIEPKDVRRCRRLIKDNKVKGVNPEEVLSIWSNVDKVETESVFPYQEEADAMFNSTVMYEMSILRKYVEPLLESVSKESPSYIEARRLLDIILCFKEAEEKFIPQNSIIKEFIGKSCFED</sequence>
<dbReference type="SUPFAM" id="SSF55186">
    <property type="entry name" value="ThrRS/AlaRS common domain"/>
    <property type="match status" value="1"/>
</dbReference>
<dbReference type="CDD" id="cd02028">
    <property type="entry name" value="UMPK_like"/>
    <property type="match status" value="1"/>
</dbReference>
<dbReference type="AlphaFoldDB" id="A0A0J8D916"/>
<gene>
    <name evidence="2" type="ORF">CLCY_1c00780</name>
</gene>
<accession>A0A0J8D916</accession>
<dbReference type="Gene3D" id="3.40.50.300">
    <property type="entry name" value="P-loop containing nucleotide triphosphate hydrolases"/>
    <property type="match status" value="1"/>
</dbReference>
<protein>
    <submittedName>
        <fullName evidence="2">Phosphoribulokinase/uridine kinase</fullName>
        <ecNumber evidence="2">2.7.1.48</ecNumber>
    </submittedName>
</protein>
<dbReference type="PATRIC" id="fig|1121307.3.peg.439"/>
<dbReference type="OrthoDB" id="9764644at2"/>
<reference evidence="2 3" key="1">
    <citation type="submission" date="2015-06" db="EMBL/GenBank/DDBJ databases">
        <title>Draft genome sequence of the purine-degrading Clostridium cylindrosporum HC-1 (DSM 605).</title>
        <authorList>
            <person name="Poehlein A."/>
            <person name="Schiel-Bengelsdorf B."/>
            <person name="Bengelsdorf F."/>
            <person name="Daniel R."/>
            <person name="Duerre P."/>
        </authorList>
    </citation>
    <scope>NUCLEOTIDE SEQUENCE [LARGE SCALE GENOMIC DNA]</scope>
    <source>
        <strain evidence="2 3">DSM 605</strain>
    </source>
</reference>
<keyword evidence="3" id="KW-1185">Reference proteome</keyword>
<dbReference type="RefSeq" id="WP_048571247.1">
    <property type="nucleotide sequence ID" value="NZ_LFVU01000028.1"/>
</dbReference>
<dbReference type="Gene3D" id="3.30.980.10">
    <property type="entry name" value="Threonyl-trna Synthetase, Chain A, domain 2"/>
    <property type="match status" value="1"/>
</dbReference>
<comment type="caution">
    <text evidence="2">The sequence shown here is derived from an EMBL/GenBank/DDBJ whole genome shotgun (WGS) entry which is preliminary data.</text>
</comment>
<dbReference type="Pfam" id="PF00485">
    <property type="entry name" value="PRK"/>
    <property type="match status" value="1"/>
</dbReference>
<dbReference type="EC" id="2.7.1.48" evidence="2"/>
<dbReference type="InterPro" id="IPR027417">
    <property type="entry name" value="P-loop_NTPase"/>
</dbReference>
<evidence type="ECO:0000259" key="1">
    <source>
        <dbReference type="Pfam" id="PF00485"/>
    </source>
</evidence>
<dbReference type="GO" id="GO:0004849">
    <property type="term" value="F:uridine kinase activity"/>
    <property type="evidence" value="ECO:0007669"/>
    <property type="project" value="UniProtKB-EC"/>
</dbReference>
<dbReference type="GO" id="GO:0005524">
    <property type="term" value="F:ATP binding"/>
    <property type="evidence" value="ECO:0007669"/>
    <property type="project" value="InterPro"/>
</dbReference>
<name>A0A0J8D916_CLOCY</name>
<evidence type="ECO:0000313" key="3">
    <source>
        <dbReference type="Proteomes" id="UP000036756"/>
    </source>
</evidence>
<dbReference type="InterPro" id="IPR006083">
    <property type="entry name" value="PRK/URK"/>
</dbReference>
<dbReference type="Proteomes" id="UP000036756">
    <property type="component" value="Unassembled WGS sequence"/>
</dbReference>
<evidence type="ECO:0000313" key="2">
    <source>
        <dbReference type="EMBL" id="KMT20844.1"/>
    </source>
</evidence>
<dbReference type="EMBL" id="LFVU01000028">
    <property type="protein sequence ID" value="KMT20844.1"/>
    <property type="molecule type" value="Genomic_DNA"/>
</dbReference>
<proteinExistence type="predicted"/>
<dbReference type="SUPFAM" id="SSF52540">
    <property type="entry name" value="P-loop containing nucleoside triphosphate hydrolases"/>
    <property type="match status" value="1"/>
</dbReference>
<feature type="domain" description="Phosphoribulokinase/uridine kinase" evidence="1">
    <location>
        <begin position="289"/>
        <end position="486"/>
    </location>
</feature>
<dbReference type="InterPro" id="IPR018163">
    <property type="entry name" value="Thr/Ala-tRNA-synth_IIc_edit"/>
</dbReference>
<keyword evidence="2" id="KW-0418">Kinase</keyword>
<keyword evidence="2" id="KW-0808">Transferase</keyword>
<dbReference type="PANTHER" id="PTHR10285">
    <property type="entry name" value="URIDINE KINASE"/>
    <property type="match status" value="1"/>
</dbReference>
<organism evidence="2 3">
    <name type="scientific">Clostridium cylindrosporum DSM 605</name>
    <dbReference type="NCBI Taxonomy" id="1121307"/>
    <lineage>
        <taxon>Bacteria</taxon>
        <taxon>Bacillati</taxon>
        <taxon>Bacillota</taxon>
        <taxon>Clostridia</taxon>
        <taxon>Eubacteriales</taxon>
        <taxon>Clostridiaceae</taxon>
        <taxon>Clostridium</taxon>
    </lineage>
</organism>